<evidence type="ECO:0000313" key="12">
    <source>
        <dbReference type="WBParaSite" id="sdigi.contig613.g9220.t1"/>
    </source>
</evidence>
<dbReference type="GO" id="GO:0033188">
    <property type="term" value="F:sphingomyelin synthase activity"/>
    <property type="evidence" value="ECO:0007669"/>
    <property type="project" value="TreeGrafter"/>
</dbReference>
<keyword evidence="3" id="KW-0808">Transferase</keyword>
<dbReference type="GO" id="GO:0047493">
    <property type="term" value="F:ceramide cholinephosphotransferase activity"/>
    <property type="evidence" value="ECO:0007669"/>
    <property type="project" value="TreeGrafter"/>
</dbReference>
<comment type="similarity">
    <text evidence="2">Belongs to the sphingomyelin synthase family.</text>
</comment>
<evidence type="ECO:0000259" key="10">
    <source>
        <dbReference type="Pfam" id="PF14360"/>
    </source>
</evidence>
<dbReference type="Pfam" id="PF14360">
    <property type="entry name" value="PAP2_C"/>
    <property type="match status" value="1"/>
</dbReference>
<keyword evidence="11" id="KW-1185">Reference proteome</keyword>
<evidence type="ECO:0000256" key="4">
    <source>
        <dbReference type="ARBA" id="ARBA00022692"/>
    </source>
</evidence>
<feature type="transmembrane region" description="Helical" evidence="9">
    <location>
        <begin position="201"/>
        <end position="222"/>
    </location>
</feature>
<dbReference type="PANTHER" id="PTHR21290">
    <property type="entry name" value="SPHINGOMYELIN SYNTHETASE"/>
    <property type="match status" value="1"/>
</dbReference>
<evidence type="ECO:0000256" key="8">
    <source>
        <dbReference type="ARBA" id="ARBA00023136"/>
    </source>
</evidence>
<sequence length="382" mass="44424">MRKRASSKKGEEEEYGSRRNGKFTSHLIMTSTAGGIESRKLLFVLTWLLLAILSNCIVLAYIHDIVGREALPDIVFSMVPELVWTLKIGDMITTICSISFFAVLFFHKNRLIILQRFSFILGSSRSALIDDPIFPAFLYTMRMLSLLSTQLPSAYVDNNKRCRGRINHTSQEWNVFAWRALSQAAKLGFQDMDGEMLCGDLLFSGHTMVMVLTSLSISYYLPDSLRPLRYIPRVLSWIGMICMVISRTHYTVDVLFAYWLSTAVFSIYHAFCEIDLADRKLSVLYRLWVMRTVNWLEVDITPGRLENRFEFPLFVRFYKWWTSPSSHHYCTECQRMLRKRITEADGFFRIYYSVNSTKAEGRPYEVHRLLKFNPTFKDISVG</sequence>
<protein>
    <submittedName>
        <fullName evidence="12">Sphingomyelin synthase-like domain-containing protein</fullName>
    </submittedName>
</protein>
<keyword evidence="8 9" id="KW-0472">Membrane</keyword>
<accession>A0A915Q2E2</accession>
<evidence type="ECO:0000256" key="7">
    <source>
        <dbReference type="ARBA" id="ARBA00023098"/>
    </source>
</evidence>
<evidence type="ECO:0000256" key="6">
    <source>
        <dbReference type="ARBA" id="ARBA00022989"/>
    </source>
</evidence>
<dbReference type="GO" id="GO:0046513">
    <property type="term" value="P:ceramide biosynthetic process"/>
    <property type="evidence" value="ECO:0007669"/>
    <property type="project" value="TreeGrafter"/>
</dbReference>
<evidence type="ECO:0000256" key="2">
    <source>
        <dbReference type="ARBA" id="ARBA00005441"/>
    </source>
</evidence>
<proteinExistence type="inferred from homology"/>
<dbReference type="GO" id="GO:0006686">
    <property type="term" value="P:sphingomyelin biosynthetic process"/>
    <property type="evidence" value="ECO:0007669"/>
    <property type="project" value="TreeGrafter"/>
</dbReference>
<evidence type="ECO:0000256" key="1">
    <source>
        <dbReference type="ARBA" id="ARBA00004141"/>
    </source>
</evidence>
<feature type="transmembrane region" description="Helical" evidence="9">
    <location>
        <begin position="127"/>
        <end position="147"/>
    </location>
</feature>
<feature type="transmembrane region" description="Helical" evidence="9">
    <location>
        <begin position="82"/>
        <end position="106"/>
    </location>
</feature>
<keyword evidence="5" id="KW-0746">Sphingolipid metabolism</keyword>
<evidence type="ECO:0000313" key="11">
    <source>
        <dbReference type="Proteomes" id="UP000887581"/>
    </source>
</evidence>
<dbReference type="Proteomes" id="UP000887581">
    <property type="component" value="Unplaced"/>
</dbReference>
<keyword evidence="4 9" id="KW-0812">Transmembrane</keyword>
<dbReference type="CDD" id="cd01610">
    <property type="entry name" value="PAP2_like"/>
    <property type="match status" value="1"/>
</dbReference>
<evidence type="ECO:0000256" key="9">
    <source>
        <dbReference type="SAM" id="Phobius"/>
    </source>
</evidence>
<dbReference type="GO" id="GO:0005789">
    <property type="term" value="C:endoplasmic reticulum membrane"/>
    <property type="evidence" value="ECO:0007669"/>
    <property type="project" value="TreeGrafter"/>
</dbReference>
<name>A0A915Q2E2_9BILA</name>
<evidence type="ECO:0000256" key="3">
    <source>
        <dbReference type="ARBA" id="ARBA00022679"/>
    </source>
</evidence>
<dbReference type="GO" id="GO:0005886">
    <property type="term" value="C:plasma membrane"/>
    <property type="evidence" value="ECO:0007669"/>
    <property type="project" value="TreeGrafter"/>
</dbReference>
<keyword evidence="7" id="KW-0443">Lipid metabolism</keyword>
<dbReference type="InterPro" id="IPR045221">
    <property type="entry name" value="Sphingomyelin_synth-like"/>
</dbReference>
<dbReference type="InterPro" id="IPR025749">
    <property type="entry name" value="Sphingomyelin_synth-like_dom"/>
</dbReference>
<feature type="domain" description="Sphingomyelin synthase-like" evidence="10">
    <location>
        <begin position="198"/>
        <end position="270"/>
    </location>
</feature>
<keyword evidence="6 9" id="KW-1133">Transmembrane helix</keyword>
<evidence type="ECO:0000256" key="5">
    <source>
        <dbReference type="ARBA" id="ARBA00022919"/>
    </source>
</evidence>
<feature type="transmembrane region" description="Helical" evidence="9">
    <location>
        <begin position="234"/>
        <end position="250"/>
    </location>
</feature>
<dbReference type="WBParaSite" id="sdigi.contig613.g9220.t1">
    <property type="protein sequence ID" value="sdigi.contig613.g9220.t1"/>
    <property type="gene ID" value="sdigi.contig613.g9220"/>
</dbReference>
<dbReference type="GO" id="GO:0000139">
    <property type="term" value="C:Golgi membrane"/>
    <property type="evidence" value="ECO:0007669"/>
    <property type="project" value="TreeGrafter"/>
</dbReference>
<dbReference type="AlphaFoldDB" id="A0A915Q2E2"/>
<reference evidence="12" key="1">
    <citation type="submission" date="2022-11" db="UniProtKB">
        <authorList>
            <consortium name="WormBaseParasite"/>
        </authorList>
    </citation>
    <scope>IDENTIFICATION</scope>
</reference>
<dbReference type="PANTHER" id="PTHR21290:SF34">
    <property type="entry name" value="PHOSPHATIDYLCHOLINE:CERAMIDE CHOLINEPHOSPHOTRANSFERASE 3-RELATED"/>
    <property type="match status" value="1"/>
</dbReference>
<feature type="transmembrane region" description="Helical" evidence="9">
    <location>
        <begin position="41"/>
        <end position="62"/>
    </location>
</feature>
<comment type="subcellular location">
    <subcellularLocation>
        <location evidence="1">Membrane</location>
        <topology evidence="1">Multi-pass membrane protein</topology>
    </subcellularLocation>
</comment>
<feature type="transmembrane region" description="Helical" evidence="9">
    <location>
        <begin position="256"/>
        <end position="276"/>
    </location>
</feature>
<organism evidence="11 12">
    <name type="scientific">Setaria digitata</name>
    <dbReference type="NCBI Taxonomy" id="48799"/>
    <lineage>
        <taxon>Eukaryota</taxon>
        <taxon>Metazoa</taxon>
        <taxon>Ecdysozoa</taxon>
        <taxon>Nematoda</taxon>
        <taxon>Chromadorea</taxon>
        <taxon>Rhabditida</taxon>
        <taxon>Spirurina</taxon>
        <taxon>Spiruromorpha</taxon>
        <taxon>Filarioidea</taxon>
        <taxon>Setariidae</taxon>
        <taxon>Setaria</taxon>
    </lineage>
</organism>